<sequence length="86" mass="9650">MLEAVERIPAVSIHIGKVINDEWQYDLYMELGFNDLKAASAAFRTVTDLTDPRTKVTGFSTPLTIVPVWRHILYDKGRCLGPGNTD</sequence>
<reference evidence="1 2" key="1">
    <citation type="journal article" date="2021" name="Int. J. Syst. Evol. Microbiol.">
        <title>Novosphingobium decolorationis sp. nov., an aniline blue-decolourizing bacterium isolated from East Pacific sediment.</title>
        <authorList>
            <person name="Chen X."/>
            <person name="Dong B."/>
            <person name="Chen T."/>
            <person name="Ren N."/>
            <person name="Wang J."/>
            <person name="Xu Y."/>
            <person name="Yang J."/>
            <person name="Zhu S."/>
            <person name="Chen J."/>
        </authorList>
    </citation>
    <scope>NUCLEOTIDE SEQUENCE [LARGE SCALE GENOMIC DNA]</scope>
    <source>
        <strain evidence="1 2">502str22</strain>
    </source>
</reference>
<evidence type="ECO:0000313" key="1">
    <source>
        <dbReference type="EMBL" id="QVM83838.1"/>
    </source>
</evidence>
<dbReference type="EMBL" id="CP054856">
    <property type="protein sequence ID" value="QVM83838.1"/>
    <property type="molecule type" value="Genomic_DNA"/>
</dbReference>
<dbReference type="RefSeq" id="WP_213503723.1">
    <property type="nucleotide sequence ID" value="NZ_CP054856.1"/>
</dbReference>
<organism evidence="1 2">
    <name type="scientific">Novosphingobium decolorationis</name>
    <dbReference type="NCBI Taxonomy" id="2698673"/>
    <lineage>
        <taxon>Bacteria</taxon>
        <taxon>Pseudomonadati</taxon>
        <taxon>Pseudomonadota</taxon>
        <taxon>Alphaproteobacteria</taxon>
        <taxon>Sphingomonadales</taxon>
        <taxon>Sphingomonadaceae</taxon>
        <taxon>Novosphingobium</taxon>
    </lineage>
</organism>
<name>A0ABX8E3Z9_9SPHN</name>
<evidence type="ECO:0000313" key="2">
    <source>
        <dbReference type="Proteomes" id="UP000677126"/>
    </source>
</evidence>
<accession>A0ABX8E3Z9</accession>
<protein>
    <submittedName>
        <fullName evidence="1">Uncharacterized protein</fullName>
    </submittedName>
</protein>
<gene>
    <name evidence="1" type="ORF">HT578_09135</name>
</gene>
<dbReference type="Proteomes" id="UP000677126">
    <property type="component" value="Chromosome"/>
</dbReference>
<proteinExistence type="predicted"/>
<keyword evidence="2" id="KW-1185">Reference proteome</keyword>